<proteinExistence type="predicted"/>
<keyword evidence="2" id="KW-1185">Reference proteome</keyword>
<dbReference type="EMBL" id="BTRK01000006">
    <property type="protein sequence ID" value="GMR57950.1"/>
    <property type="molecule type" value="Genomic_DNA"/>
</dbReference>
<comment type="caution">
    <text evidence="1">The sequence shown here is derived from an EMBL/GenBank/DDBJ whole genome shotgun (WGS) entry which is preliminary data.</text>
</comment>
<reference evidence="2" key="1">
    <citation type="submission" date="2022-10" db="EMBL/GenBank/DDBJ databases">
        <title>Genome assembly of Pristionchus species.</title>
        <authorList>
            <person name="Yoshida K."/>
            <person name="Sommer R.J."/>
        </authorList>
    </citation>
    <scope>NUCLEOTIDE SEQUENCE [LARGE SCALE GENOMIC DNA]</scope>
    <source>
        <strain evidence="2">RS5460</strain>
    </source>
</reference>
<name>A0AAN5D8E1_9BILA</name>
<accession>A0AAN5D8E1</accession>
<dbReference type="AlphaFoldDB" id="A0AAN5D8E1"/>
<evidence type="ECO:0000313" key="1">
    <source>
        <dbReference type="EMBL" id="GMR57950.1"/>
    </source>
</evidence>
<protein>
    <submittedName>
        <fullName evidence="1">Uncharacterized protein</fullName>
    </submittedName>
</protein>
<evidence type="ECO:0000313" key="2">
    <source>
        <dbReference type="Proteomes" id="UP001328107"/>
    </source>
</evidence>
<gene>
    <name evidence="1" type="ORF">PMAYCL1PPCAC_28145</name>
</gene>
<feature type="non-terminal residue" evidence="1">
    <location>
        <position position="127"/>
    </location>
</feature>
<feature type="non-terminal residue" evidence="1">
    <location>
        <position position="1"/>
    </location>
</feature>
<organism evidence="1 2">
    <name type="scientific">Pristionchus mayeri</name>
    <dbReference type="NCBI Taxonomy" id="1317129"/>
    <lineage>
        <taxon>Eukaryota</taxon>
        <taxon>Metazoa</taxon>
        <taxon>Ecdysozoa</taxon>
        <taxon>Nematoda</taxon>
        <taxon>Chromadorea</taxon>
        <taxon>Rhabditida</taxon>
        <taxon>Rhabditina</taxon>
        <taxon>Diplogasteromorpha</taxon>
        <taxon>Diplogasteroidea</taxon>
        <taxon>Neodiplogasteridae</taxon>
        <taxon>Pristionchus</taxon>
    </lineage>
</organism>
<sequence length="127" mass="15052">QVNRHREDDLRIHRTLLLRLHFLLDDMAARDLVEYLLRDPRMHANDDLPGDRCTVVDGRQRRRSLSGRVRIRIRPDIPRRPQHSERKRCPGSKKVFSSMKCGLENAKWHRLCRVFLLGLGHVEMNAE</sequence>
<dbReference type="Proteomes" id="UP001328107">
    <property type="component" value="Unassembled WGS sequence"/>
</dbReference>